<accession>A0A9D3UXD7</accession>
<dbReference type="AlphaFoldDB" id="A0A9D3UXD7"/>
<reference evidence="1 2" key="1">
    <citation type="journal article" date="2021" name="Plant Biotechnol. J.">
        <title>Multi-omics assisted identification of the key and species-specific regulatory components of drought-tolerant mechanisms in Gossypium stocksii.</title>
        <authorList>
            <person name="Yu D."/>
            <person name="Ke L."/>
            <person name="Zhang D."/>
            <person name="Wu Y."/>
            <person name="Sun Y."/>
            <person name="Mei J."/>
            <person name="Sun J."/>
            <person name="Sun Y."/>
        </authorList>
    </citation>
    <scope>NUCLEOTIDE SEQUENCE [LARGE SCALE GENOMIC DNA]</scope>
    <source>
        <strain evidence="2">cv. E1</strain>
        <tissue evidence="1">Leaf</tissue>
    </source>
</reference>
<comment type="caution">
    <text evidence="1">The sequence shown here is derived from an EMBL/GenBank/DDBJ whole genome shotgun (WGS) entry which is preliminary data.</text>
</comment>
<sequence>FLMGEGGSSKKVVAVVPSDNRVVLSTLNFKRRRVSAVRDFLLRCGRVTVSNFGLTRQIAVDRSSDGK</sequence>
<evidence type="ECO:0000313" key="2">
    <source>
        <dbReference type="Proteomes" id="UP000828251"/>
    </source>
</evidence>
<dbReference type="Proteomes" id="UP000828251">
    <property type="component" value="Unassembled WGS sequence"/>
</dbReference>
<proteinExistence type="predicted"/>
<organism evidence="1 2">
    <name type="scientific">Gossypium stocksii</name>
    <dbReference type="NCBI Taxonomy" id="47602"/>
    <lineage>
        <taxon>Eukaryota</taxon>
        <taxon>Viridiplantae</taxon>
        <taxon>Streptophyta</taxon>
        <taxon>Embryophyta</taxon>
        <taxon>Tracheophyta</taxon>
        <taxon>Spermatophyta</taxon>
        <taxon>Magnoliopsida</taxon>
        <taxon>eudicotyledons</taxon>
        <taxon>Gunneridae</taxon>
        <taxon>Pentapetalae</taxon>
        <taxon>rosids</taxon>
        <taxon>malvids</taxon>
        <taxon>Malvales</taxon>
        <taxon>Malvaceae</taxon>
        <taxon>Malvoideae</taxon>
        <taxon>Gossypium</taxon>
    </lineage>
</organism>
<protein>
    <submittedName>
        <fullName evidence="1">Uncharacterized protein</fullName>
    </submittedName>
</protein>
<name>A0A9D3UXD7_9ROSI</name>
<evidence type="ECO:0000313" key="1">
    <source>
        <dbReference type="EMBL" id="KAH1064113.1"/>
    </source>
</evidence>
<dbReference type="EMBL" id="JAIQCV010000009">
    <property type="protein sequence ID" value="KAH1064113.1"/>
    <property type="molecule type" value="Genomic_DNA"/>
</dbReference>
<feature type="non-terminal residue" evidence="1">
    <location>
        <position position="1"/>
    </location>
</feature>
<gene>
    <name evidence="1" type="ORF">J1N35_029100</name>
</gene>
<keyword evidence="2" id="KW-1185">Reference proteome</keyword>